<dbReference type="KEGG" id="orp:MOP44_15230"/>
<protein>
    <submittedName>
        <fullName evidence="8">DsbA family protein</fullName>
    </submittedName>
</protein>
<dbReference type="Pfam" id="PF13462">
    <property type="entry name" value="Thioredoxin_4"/>
    <property type="match status" value="1"/>
</dbReference>
<keyword evidence="4" id="KW-1015">Disulfide bond</keyword>
<dbReference type="RefSeq" id="WP_260790908.1">
    <property type="nucleotide sequence ID" value="NZ_CP093313.1"/>
</dbReference>
<evidence type="ECO:0000256" key="1">
    <source>
        <dbReference type="ARBA" id="ARBA00005791"/>
    </source>
</evidence>
<dbReference type="AlphaFoldDB" id="A0A9J7BHD5"/>
<organism evidence="8 9">
    <name type="scientific">Occallatibacter riparius</name>
    <dbReference type="NCBI Taxonomy" id="1002689"/>
    <lineage>
        <taxon>Bacteria</taxon>
        <taxon>Pseudomonadati</taxon>
        <taxon>Acidobacteriota</taxon>
        <taxon>Terriglobia</taxon>
        <taxon>Terriglobales</taxon>
        <taxon>Acidobacteriaceae</taxon>
        <taxon>Occallatibacter</taxon>
    </lineage>
</organism>
<name>A0A9J7BHD5_9BACT</name>
<evidence type="ECO:0000313" key="8">
    <source>
        <dbReference type="EMBL" id="UWZ81929.1"/>
    </source>
</evidence>
<accession>A0A9J7BHD5</accession>
<keyword evidence="5" id="KW-0676">Redox-active center</keyword>
<sequence length="341" mass="38031">MIFACCRRLVIIVLASACGVLFAQESVQQPAANISGTVLTLGELEATQSGKLLQARYQHYLSERKALEDAIDERLLKTEAEKKNVSLDTLMDTVVYKGIQDPTEDQLKVYYEGLETQDTYENVRSAVLQHIRELRRSRARAAYVAELRKNAQISILLMPPTAAVNTEGAFTLGKSNAPVTLIEFADYQCPYCQTANPQIQRLKREFGESLTVIFKDFPLPMHASAQKAAEASRCAGQQGKFWEYHDTLFSTRLLSPDDLRDHARVLKLDTDRFDKCLANGDEAGAVKKDFQQANALGLSGTPSFFINGHFFSGAMDYAAVKEFINQQLNGVTSKQQMLSQK</sequence>
<keyword evidence="2 6" id="KW-0732">Signal</keyword>
<dbReference type="GO" id="GO:0016491">
    <property type="term" value="F:oxidoreductase activity"/>
    <property type="evidence" value="ECO:0007669"/>
    <property type="project" value="UniProtKB-KW"/>
</dbReference>
<evidence type="ECO:0000256" key="6">
    <source>
        <dbReference type="SAM" id="SignalP"/>
    </source>
</evidence>
<comment type="similarity">
    <text evidence="1">Belongs to the thioredoxin family. DsbA subfamily.</text>
</comment>
<evidence type="ECO:0000313" key="9">
    <source>
        <dbReference type="Proteomes" id="UP001059380"/>
    </source>
</evidence>
<feature type="signal peptide" evidence="6">
    <location>
        <begin position="1"/>
        <end position="23"/>
    </location>
</feature>
<feature type="chain" id="PRO_5039890283" evidence="6">
    <location>
        <begin position="24"/>
        <end position="341"/>
    </location>
</feature>
<keyword evidence="9" id="KW-1185">Reference proteome</keyword>
<dbReference type="InterPro" id="IPR013766">
    <property type="entry name" value="Thioredoxin_domain"/>
</dbReference>
<evidence type="ECO:0000256" key="3">
    <source>
        <dbReference type="ARBA" id="ARBA00023002"/>
    </source>
</evidence>
<keyword evidence="3" id="KW-0560">Oxidoreductase</keyword>
<evidence type="ECO:0000256" key="2">
    <source>
        <dbReference type="ARBA" id="ARBA00022729"/>
    </source>
</evidence>
<evidence type="ECO:0000259" key="7">
    <source>
        <dbReference type="PROSITE" id="PS51352"/>
    </source>
</evidence>
<dbReference type="Proteomes" id="UP001059380">
    <property type="component" value="Chromosome"/>
</dbReference>
<dbReference type="PANTHER" id="PTHR13887">
    <property type="entry name" value="GLUTATHIONE S-TRANSFERASE KAPPA"/>
    <property type="match status" value="1"/>
</dbReference>
<evidence type="ECO:0000256" key="4">
    <source>
        <dbReference type="ARBA" id="ARBA00023157"/>
    </source>
</evidence>
<dbReference type="InterPro" id="IPR036249">
    <property type="entry name" value="Thioredoxin-like_sf"/>
</dbReference>
<evidence type="ECO:0000256" key="5">
    <source>
        <dbReference type="ARBA" id="ARBA00023284"/>
    </source>
</evidence>
<feature type="domain" description="Thioredoxin" evidence="7">
    <location>
        <begin position="152"/>
        <end position="329"/>
    </location>
</feature>
<dbReference type="Gene3D" id="3.40.30.10">
    <property type="entry name" value="Glutaredoxin"/>
    <property type="match status" value="1"/>
</dbReference>
<dbReference type="EMBL" id="CP093313">
    <property type="protein sequence ID" value="UWZ81929.1"/>
    <property type="molecule type" value="Genomic_DNA"/>
</dbReference>
<gene>
    <name evidence="8" type="ORF">MOP44_15230</name>
</gene>
<dbReference type="PROSITE" id="PS51352">
    <property type="entry name" value="THIOREDOXIN_2"/>
    <property type="match status" value="1"/>
</dbReference>
<proteinExistence type="inferred from homology"/>
<dbReference type="PANTHER" id="PTHR13887:SF14">
    <property type="entry name" value="DISULFIDE BOND FORMATION PROTEIN D"/>
    <property type="match status" value="1"/>
</dbReference>
<reference evidence="8" key="1">
    <citation type="submission" date="2021-04" db="EMBL/GenBank/DDBJ databases">
        <title>Phylogenetic analysis of Acidobacteriaceae.</title>
        <authorList>
            <person name="Qiu L."/>
            <person name="Zhang Q."/>
        </authorList>
    </citation>
    <scope>NUCLEOTIDE SEQUENCE</scope>
    <source>
        <strain evidence="8">DSM 25168</strain>
    </source>
</reference>
<dbReference type="SUPFAM" id="SSF52833">
    <property type="entry name" value="Thioredoxin-like"/>
    <property type="match status" value="1"/>
</dbReference>
<dbReference type="InterPro" id="IPR012336">
    <property type="entry name" value="Thioredoxin-like_fold"/>
</dbReference>